<name>A0A4S2DIB5_9CLOT</name>
<gene>
    <name evidence="7" type="ORF">E5347_11255</name>
</gene>
<dbReference type="AlphaFoldDB" id="A0A4S2DIB5"/>
<organism evidence="7 8">
    <name type="scientific">Clostridium sartagoforme</name>
    <dbReference type="NCBI Taxonomy" id="84031"/>
    <lineage>
        <taxon>Bacteria</taxon>
        <taxon>Bacillati</taxon>
        <taxon>Bacillota</taxon>
        <taxon>Clostridia</taxon>
        <taxon>Eubacteriales</taxon>
        <taxon>Clostridiaceae</taxon>
        <taxon>Clostridium</taxon>
    </lineage>
</organism>
<comment type="catalytic activity">
    <reaction evidence="5">
        <text>hydrogencarbonate + H(+) = CO2 + H2O</text>
        <dbReference type="Rhea" id="RHEA:10748"/>
        <dbReference type="ChEBI" id="CHEBI:15377"/>
        <dbReference type="ChEBI" id="CHEBI:15378"/>
        <dbReference type="ChEBI" id="CHEBI:16526"/>
        <dbReference type="ChEBI" id="CHEBI:17544"/>
        <dbReference type="EC" id="4.2.1.1"/>
    </reaction>
</comment>
<dbReference type="InterPro" id="IPR001765">
    <property type="entry name" value="Carbonic_anhydrase"/>
</dbReference>
<feature type="binding site" evidence="6">
    <location>
        <position position="38"/>
    </location>
    <ligand>
        <name>Zn(2+)</name>
        <dbReference type="ChEBI" id="CHEBI:29105"/>
    </ligand>
</feature>
<proteinExistence type="inferred from homology"/>
<dbReference type="RefSeq" id="WP_136007329.1">
    <property type="nucleotide sequence ID" value="NZ_SRYR01000005.1"/>
</dbReference>
<comment type="similarity">
    <text evidence="1">Belongs to the beta-class carbonic anhydrase family.</text>
</comment>
<dbReference type="PANTHER" id="PTHR43175:SF3">
    <property type="entry name" value="CARBON DISULFIDE HYDROLASE"/>
    <property type="match status" value="1"/>
</dbReference>
<comment type="caution">
    <text evidence="7">The sequence shown here is derived from an EMBL/GenBank/DDBJ whole genome shotgun (WGS) entry which is preliminary data.</text>
</comment>
<evidence type="ECO:0000256" key="1">
    <source>
        <dbReference type="ARBA" id="ARBA00006217"/>
    </source>
</evidence>
<evidence type="ECO:0000313" key="8">
    <source>
        <dbReference type="Proteomes" id="UP000306888"/>
    </source>
</evidence>
<keyword evidence="4 6" id="KW-0862">Zinc</keyword>
<evidence type="ECO:0000256" key="5">
    <source>
        <dbReference type="ARBA" id="ARBA00048348"/>
    </source>
</evidence>
<reference evidence="7 8" key="1">
    <citation type="submission" date="2019-04" db="EMBL/GenBank/DDBJ databases">
        <title>Microbes associate with the intestines of laboratory mice.</title>
        <authorList>
            <person name="Navarre W."/>
            <person name="Wong E."/>
            <person name="Huang K."/>
            <person name="Tropini C."/>
            <person name="Ng K."/>
            <person name="Yu B."/>
        </authorList>
    </citation>
    <scope>NUCLEOTIDE SEQUENCE [LARGE SCALE GENOMIC DNA]</scope>
    <source>
        <strain evidence="7 8">NM50_B9-20</strain>
    </source>
</reference>
<feature type="binding site" evidence="6">
    <location>
        <position position="40"/>
    </location>
    <ligand>
        <name>Zn(2+)</name>
        <dbReference type="ChEBI" id="CHEBI:29105"/>
    </ligand>
</feature>
<feature type="binding site" evidence="6">
    <location>
        <position position="99"/>
    </location>
    <ligand>
        <name>Zn(2+)</name>
        <dbReference type="ChEBI" id="CHEBI:29105"/>
    </ligand>
</feature>
<evidence type="ECO:0000256" key="6">
    <source>
        <dbReference type="PIRSR" id="PIRSR601765-1"/>
    </source>
</evidence>
<dbReference type="Pfam" id="PF00484">
    <property type="entry name" value="Pro_CA"/>
    <property type="match status" value="1"/>
</dbReference>
<sequence length="185" mass="20566">MNKLEQILEFNKAFVENKEYEIYATSKVPNKKILVLSCMDTRLTDLLPKALNLKNGDAKIVKNAGAAIMHPFGSIIRSMIVAIYEFNVDEIFVIGHHNCGMCNLNTEDLIGKIIDRGVPKETIDILENGGVDIKNWLHGFDSVEESIKDSVDIIKKHPLVPKDIIVHGLAIDPATGKLDLIVNGY</sequence>
<evidence type="ECO:0000256" key="4">
    <source>
        <dbReference type="ARBA" id="ARBA00022833"/>
    </source>
</evidence>
<evidence type="ECO:0000313" key="7">
    <source>
        <dbReference type="EMBL" id="TGY41886.1"/>
    </source>
</evidence>
<evidence type="ECO:0000256" key="3">
    <source>
        <dbReference type="ARBA" id="ARBA00022723"/>
    </source>
</evidence>
<keyword evidence="3 6" id="KW-0479">Metal-binding</keyword>
<protein>
    <recommendedName>
        <fullName evidence="2">carbonic anhydrase</fullName>
        <ecNumber evidence="2">4.2.1.1</ecNumber>
    </recommendedName>
</protein>
<dbReference type="Gene3D" id="3.40.1050.10">
    <property type="entry name" value="Carbonic anhydrase"/>
    <property type="match status" value="1"/>
</dbReference>
<accession>A0A4S2DIB5</accession>
<comment type="cofactor">
    <cofactor evidence="6">
        <name>Zn(2+)</name>
        <dbReference type="ChEBI" id="CHEBI:29105"/>
    </cofactor>
    <text evidence="6">Binds 1 zinc ion per subunit.</text>
</comment>
<feature type="binding site" evidence="6">
    <location>
        <position position="96"/>
    </location>
    <ligand>
        <name>Zn(2+)</name>
        <dbReference type="ChEBI" id="CHEBI:29105"/>
    </ligand>
</feature>
<dbReference type="GO" id="GO:0008270">
    <property type="term" value="F:zinc ion binding"/>
    <property type="evidence" value="ECO:0007669"/>
    <property type="project" value="InterPro"/>
</dbReference>
<dbReference type="EMBL" id="SRYR01000005">
    <property type="protein sequence ID" value="TGY41886.1"/>
    <property type="molecule type" value="Genomic_DNA"/>
</dbReference>
<dbReference type="CDD" id="cd03379">
    <property type="entry name" value="beta_CA_cladeD"/>
    <property type="match status" value="1"/>
</dbReference>
<dbReference type="GO" id="GO:0004089">
    <property type="term" value="F:carbonate dehydratase activity"/>
    <property type="evidence" value="ECO:0007669"/>
    <property type="project" value="UniProtKB-EC"/>
</dbReference>
<dbReference type="SUPFAM" id="SSF53056">
    <property type="entry name" value="beta-carbonic anhydrase, cab"/>
    <property type="match status" value="1"/>
</dbReference>
<dbReference type="SMART" id="SM00947">
    <property type="entry name" value="Pro_CA"/>
    <property type="match status" value="1"/>
</dbReference>
<dbReference type="InterPro" id="IPR036874">
    <property type="entry name" value="Carbonic_anhydrase_sf"/>
</dbReference>
<keyword evidence="8" id="KW-1185">Reference proteome</keyword>
<dbReference type="PANTHER" id="PTHR43175">
    <property type="entry name" value="CARBONIC ANHYDRASE"/>
    <property type="match status" value="1"/>
</dbReference>
<dbReference type="EC" id="4.2.1.1" evidence="2"/>
<dbReference type="Proteomes" id="UP000306888">
    <property type="component" value="Unassembled WGS sequence"/>
</dbReference>
<evidence type="ECO:0000256" key="2">
    <source>
        <dbReference type="ARBA" id="ARBA00012925"/>
    </source>
</evidence>
<dbReference type="OrthoDB" id="9792260at2"/>